<accession>L1IK41</accession>
<dbReference type="AlphaFoldDB" id="L1IK41"/>
<dbReference type="PaxDb" id="55529-EKX36482"/>
<dbReference type="RefSeq" id="XP_005823462.1">
    <property type="nucleotide sequence ID" value="XM_005823405.1"/>
</dbReference>
<keyword evidence="3" id="KW-1185">Reference proteome</keyword>
<gene>
    <name evidence="1" type="ORF">GUITHDRAFT_155236</name>
</gene>
<dbReference type="Proteomes" id="UP000011087">
    <property type="component" value="Unassembled WGS sequence"/>
</dbReference>
<evidence type="ECO:0000313" key="3">
    <source>
        <dbReference type="Proteomes" id="UP000011087"/>
    </source>
</evidence>
<proteinExistence type="predicted"/>
<reference evidence="1 3" key="1">
    <citation type="journal article" date="2012" name="Nature">
        <title>Algal genomes reveal evolutionary mosaicism and the fate of nucleomorphs.</title>
        <authorList>
            <consortium name="DOE Joint Genome Institute"/>
            <person name="Curtis B.A."/>
            <person name="Tanifuji G."/>
            <person name="Burki F."/>
            <person name="Gruber A."/>
            <person name="Irimia M."/>
            <person name="Maruyama S."/>
            <person name="Arias M.C."/>
            <person name="Ball S.G."/>
            <person name="Gile G.H."/>
            <person name="Hirakawa Y."/>
            <person name="Hopkins J.F."/>
            <person name="Kuo A."/>
            <person name="Rensing S.A."/>
            <person name="Schmutz J."/>
            <person name="Symeonidi A."/>
            <person name="Elias M."/>
            <person name="Eveleigh R.J."/>
            <person name="Herman E.K."/>
            <person name="Klute M.J."/>
            <person name="Nakayama T."/>
            <person name="Obornik M."/>
            <person name="Reyes-Prieto A."/>
            <person name="Armbrust E.V."/>
            <person name="Aves S.J."/>
            <person name="Beiko R.G."/>
            <person name="Coutinho P."/>
            <person name="Dacks J.B."/>
            <person name="Durnford D.G."/>
            <person name="Fast N.M."/>
            <person name="Green B.R."/>
            <person name="Grisdale C.J."/>
            <person name="Hempel F."/>
            <person name="Henrissat B."/>
            <person name="Hoppner M.P."/>
            <person name="Ishida K."/>
            <person name="Kim E."/>
            <person name="Koreny L."/>
            <person name="Kroth P.G."/>
            <person name="Liu Y."/>
            <person name="Malik S.B."/>
            <person name="Maier U.G."/>
            <person name="McRose D."/>
            <person name="Mock T."/>
            <person name="Neilson J.A."/>
            <person name="Onodera N.T."/>
            <person name="Poole A.M."/>
            <person name="Pritham E.J."/>
            <person name="Richards T.A."/>
            <person name="Rocap G."/>
            <person name="Roy S.W."/>
            <person name="Sarai C."/>
            <person name="Schaack S."/>
            <person name="Shirato S."/>
            <person name="Slamovits C.H."/>
            <person name="Spencer D.F."/>
            <person name="Suzuki S."/>
            <person name="Worden A.Z."/>
            <person name="Zauner S."/>
            <person name="Barry K."/>
            <person name="Bell C."/>
            <person name="Bharti A.K."/>
            <person name="Crow J.A."/>
            <person name="Grimwood J."/>
            <person name="Kramer R."/>
            <person name="Lindquist E."/>
            <person name="Lucas S."/>
            <person name="Salamov A."/>
            <person name="McFadden G.I."/>
            <person name="Lane C.E."/>
            <person name="Keeling P.J."/>
            <person name="Gray M.W."/>
            <person name="Grigoriev I.V."/>
            <person name="Archibald J.M."/>
        </authorList>
    </citation>
    <scope>NUCLEOTIDE SEQUENCE</scope>
    <source>
        <strain evidence="1 3">CCMP2712</strain>
    </source>
</reference>
<dbReference type="GeneID" id="17293192"/>
<protein>
    <submittedName>
        <fullName evidence="1 2">Uncharacterized protein</fullName>
    </submittedName>
</protein>
<name>L1IK41_GUITC</name>
<dbReference type="EMBL" id="JH993073">
    <property type="protein sequence ID" value="EKX36482.1"/>
    <property type="molecule type" value="Genomic_DNA"/>
</dbReference>
<evidence type="ECO:0000313" key="1">
    <source>
        <dbReference type="EMBL" id="EKX36482.1"/>
    </source>
</evidence>
<feature type="non-terminal residue" evidence="1">
    <location>
        <position position="1"/>
    </location>
</feature>
<dbReference type="HOGENOM" id="CLU_3056869_0_0_1"/>
<sequence length="54" mass="5984">MADRPHPRHVCWGSAHLYCVSPSRRGCTNYHMSIGGDAEQLNLSVRGPEGFCLI</sequence>
<dbReference type="EnsemblProtists" id="EKX36482">
    <property type="protein sequence ID" value="EKX36482"/>
    <property type="gene ID" value="GUITHDRAFT_155236"/>
</dbReference>
<dbReference type="KEGG" id="gtt:GUITHDRAFT_155236"/>
<reference evidence="3" key="2">
    <citation type="submission" date="2012-11" db="EMBL/GenBank/DDBJ databases">
        <authorList>
            <person name="Kuo A."/>
            <person name="Curtis B.A."/>
            <person name="Tanifuji G."/>
            <person name="Burki F."/>
            <person name="Gruber A."/>
            <person name="Irimia M."/>
            <person name="Maruyama S."/>
            <person name="Arias M.C."/>
            <person name="Ball S.G."/>
            <person name="Gile G.H."/>
            <person name="Hirakawa Y."/>
            <person name="Hopkins J.F."/>
            <person name="Rensing S.A."/>
            <person name="Schmutz J."/>
            <person name="Symeonidi A."/>
            <person name="Elias M."/>
            <person name="Eveleigh R.J."/>
            <person name="Herman E.K."/>
            <person name="Klute M.J."/>
            <person name="Nakayama T."/>
            <person name="Obornik M."/>
            <person name="Reyes-Prieto A."/>
            <person name="Armbrust E.V."/>
            <person name="Aves S.J."/>
            <person name="Beiko R.G."/>
            <person name="Coutinho P."/>
            <person name="Dacks J.B."/>
            <person name="Durnford D.G."/>
            <person name="Fast N.M."/>
            <person name="Green B.R."/>
            <person name="Grisdale C."/>
            <person name="Hempe F."/>
            <person name="Henrissat B."/>
            <person name="Hoppner M.P."/>
            <person name="Ishida K.-I."/>
            <person name="Kim E."/>
            <person name="Koreny L."/>
            <person name="Kroth P.G."/>
            <person name="Liu Y."/>
            <person name="Malik S.-B."/>
            <person name="Maier U.G."/>
            <person name="McRose D."/>
            <person name="Mock T."/>
            <person name="Neilson J.A."/>
            <person name="Onodera N.T."/>
            <person name="Poole A.M."/>
            <person name="Pritham E.J."/>
            <person name="Richards T.A."/>
            <person name="Rocap G."/>
            <person name="Roy S.W."/>
            <person name="Sarai C."/>
            <person name="Schaack S."/>
            <person name="Shirato S."/>
            <person name="Slamovits C.H."/>
            <person name="Spencer D.F."/>
            <person name="Suzuki S."/>
            <person name="Worden A.Z."/>
            <person name="Zauner S."/>
            <person name="Barry K."/>
            <person name="Bell C."/>
            <person name="Bharti A.K."/>
            <person name="Crow J.A."/>
            <person name="Grimwood J."/>
            <person name="Kramer R."/>
            <person name="Lindquist E."/>
            <person name="Lucas S."/>
            <person name="Salamov A."/>
            <person name="McFadden G.I."/>
            <person name="Lane C.E."/>
            <person name="Keeling P.J."/>
            <person name="Gray M.W."/>
            <person name="Grigoriev I.V."/>
            <person name="Archibald J.M."/>
        </authorList>
    </citation>
    <scope>NUCLEOTIDE SEQUENCE</scope>
    <source>
        <strain evidence="3">CCMP2712</strain>
    </source>
</reference>
<evidence type="ECO:0000313" key="2">
    <source>
        <dbReference type="EnsemblProtists" id="EKX36482"/>
    </source>
</evidence>
<reference evidence="2" key="3">
    <citation type="submission" date="2015-06" db="UniProtKB">
        <authorList>
            <consortium name="EnsemblProtists"/>
        </authorList>
    </citation>
    <scope>IDENTIFICATION</scope>
</reference>
<organism evidence="1">
    <name type="scientific">Guillardia theta (strain CCMP2712)</name>
    <name type="common">Cryptophyte</name>
    <dbReference type="NCBI Taxonomy" id="905079"/>
    <lineage>
        <taxon>Eukaryota</taxon>
        <taxon>Cryptophyceae</taxon>
        <taxon>Pyrenomonadales</taxon>
        <taxon>Geminigeraceae</taxon>
        <taxon>Guillardia</taxon>
    </lineage>
</organism>